<dbReference type="RefSeq" id="WP_378294102.1">
    <property type="nucleotide sequence ID" value="NZ_JBHULE010000019.1"/>
</dbReference>
<evidence type="ECO:0000313" key="4">
    <source>
        <dbReference type="EMBL" id="MFD2564263.1"/>
    </source>
</evidence>
<sequence>MKKIILLVLLAFSINMKAQEYKFGKVSKEELLERSYPLDSSANAVVLFETQKKSIQNHRGNGFRLITEVHKRIKLYNKNGFDHASQEILLFNRTSNSEKLLYLEGITYSFKKDSIVKTELKDDGIFTNEHSKNIDEITFTMPSLQEGSVIEFKYKIVSPFLFNVGKIYLQQNIPIKKQDIKITTPEYFNFKKVTTGYLPINLTESDKWLNKYGDSYKELTDKIISINVPAFKEEPYCGNSKNYISSINYELAYIKYRYGAIDHRATTWDDVIKNIFNSSSFGDQLNKTNYFKNDIDNLIAGVYDPQEKMNLIFKYLQNKMTWNEMRGVFTYKGTRKSYKEGKGNVADINLTLVAMLRYAGLQAHPVVCSSSDRPVALFPTISGFNYVIARVKLSNKEIFYLDASDKYGMLNILPDRIIRGMGRVIAENRSSQLVDFRPDKPSVKAYRLECELNEQGIAKGKVSVNHRDYVAHDFRVENAAKDDESKAERFEKKFGITELDAYTVKGVNEYGKGVSEQFDFTVEDQIEAIEDEIFFSPLLFLRDKENVFKSDDRKYPIDFGYGFSNKYMVNIKIPEGYEVVECPKASAFKLPDNLGKFTFRSNVVNGMIQVVVDETITAPVIPASYYPAVKEFYNQVIQKENEQVVLKKI</sequence>
<dbReference type="Gene3D" id="2.60.40.3140">
    <property type="match status" value="1"/>
</dbReference>
<name>A0ABW5LHC6_9FLAO</name>
<dbReference type="Gene3D" id="2.60.120.1130">
    <property type="match status" value="1"/>
</dbReference>
<evidence type="ECO:0000256" key="1">
    <source>
        <dbReference type="SAM" id="SignalP"/>
    </source>
</evidence>
<feature type="signal peptide" evidence="1">
    <location>
        <begin position="1"/>
        <end position="18"/>
    </location>
</feature>
<keyword evidence="1" id="KW-0732">Signal</keyword>
<comment type="caution">
    <text evidence="4">The sequence shown here is derived from an EMBL/GenBank/DDBJ whole genome shotgun (WGS) entry which is preliminary data.</text>
</comment>
<feature type="domain" description="DUF3857" evidence="3">
    <location>
        <begin position="67"/>
        <end position="193"/>
    </location>
</feature>
<dbReference type="Pfam" id="PF12969">
    <property type="entry name" value="DUF3857"/>
    <property type="match status" value="1"/>
</dbReference>
<dbReference type="InterPro" id="IPR002931">
    <property type="entry name" value="Transglutaminase-like"/>
</dbReference>
<reference evidence="5" key="1">
    <citation type="journal article" date="2019" name="Int. J. Syst. Evol. Microbiol.">
        <title>The Global Catalogue of Microorganisms (GCM) 10K type strain sequencing project: providing services to taxonomists for standard genome sequencing and annotation.</title>
        <authorList>
            <consortium name="The Broad Institute Genomics Platform"/>
            <consortium name="The Broad Institute Genome Sequencing Center for Infectious Disease"/>
            <person name="Wu L."/>
            <person name="Ma J."/>
        </authorList>
    </citation>
    <scope>NUCLEOTIDE SEQUENCE [LARGE SCALE GENOMIC DNA]</scope>
    <source>
        <strain evidence="5">KCTC 52274</strain>
    </source>
</reference>
<feature type="chain" id="PRO_5045851745" evidence="1">
    <location>
        <begin position="19"/>
        <end position="649"/>
    </location>
</feature>
<dbReference type="InterPro" id="IPR024618">
    <property type="entry name" value="DUF3857"/>
</dbReference>
<protein>
    <submittedName>
        <fullName evidence="4">Transglutaminase domain-containing protein</fullName>
    </submittedName>
</protein>
<accession>A0ABW5LHC6</accession>
<dbReference type="Proteomes" id="UP001597319">
    <property type="component" value="Unassembled WGS sequence"/>
</dbReference>
<evidence type="ECO:0000259" key="3">
    <source>
        <dbReference type="Pfam" id="PF12969"/>
    </source>
</evidence>
<evidence type="ECO:0000313" key="5">
    <source>
        <dbReference type="Proteomes" id="UP001597319"/>
    </source>
</evidence>
<evidence type="ECO:0000259" key="2">
    <source>
        <dbReference type="Pfam" id="PF01841"/>
    </source>
</evidence>
<gene>
    <name evidence="4" type="ORF">ACFSR1_16400</name>
</gene>
<proteinExistence type="predicted"/>
<organism evidence="4 5">
    <name type="scientific">Aquimarina rubra</name>
    <dbReference type="NCBI Taxonomy" id="1920033"/>
    <lineage>
        <taxon>Bacteria</taxon>
        <taxon>Pseudomonadati</taxon>
        <taxon>Bacteroidota</taxon>
        <taxon>Flavobacteriia</taxon>
        <taxon>Flavobacteriales</taxon>
        <taxon>Flavobacteriaceae</taxon>
        <taxon>Aquimarina</taxon>
    </lineage>
</organism>
<dbReference type="EMBL" id="JBHULE010000019">
    <property type="protein sequence ID" value="MFD2564263.1"/>
    <property type="molecule type" value="Genomic_DNA"/>
</dbReference>
<dbReference type="Gene3D" id="3.10.620.30">
    <property type="match status" value="1"/>
</dbReference>
<feature type="domain" description="Transglutaminase-like" evidence="2">
    <location>
        <begin position="297"/>
        <end position="374"/>
    </location>
</feature>
<dbReference type="Pfam" id="PF01841">
    <property type="entry name" value="Transglut_core"/>
    <property type="match status" value="1"/>
</dbReference>
<keyword evidence="5" id="KW-1185">Reference proteome</keyword>